<organism evidence="2 3">
    <name type="scientific">Halorubrum tibetense</name>
    <dbReference type="NCBI Taxonomy" id="175631"/>
    <lineage>
        <taxon>Archaea</taxon>
        <taxon>Methanobacteriati</taxon>
        <taxon>Methanobacteriota</taxon>
        <taxon>Stenosarchaea group</taxon>
        <taxon>Halobacteria</taxon>
        <taxon>Halobacteriales</taxon>
        <taxon>Haloferacaceae</taxon>
        <taxon>Halorubrum</taxon>
    </lineage>
</organism>
<feature type="transmembrane region" description="Helical" evidence="1">
    <location>
        <begin position="19"/>
        <end position="36"/>
    </location>
</feature>
<reference evidence="2 3" key="1">
    <citation type="journal article" date="2019" name="Int. J. Syst. Evol. Microbiol.">
        <title>The Global Catalogue of Microorganisms (GCM) 10K type strain sequencing project: providing services to taxonomists for standard genome sequencing and annotation.</title>
        <authorList>
            <consortium name="The Broad Institute Genomics Platform"/>
            <consortium name="The Broad Institute Genome Sequencing Center for Infectious Disease"/>
            <person name="Wu L."/>
            <person name="Ma J."/>
        </authorList>
    </citation>
    <scope>NUCLEOTIDE SEQUENCE [LARGE SCALE GENOMIC DNA]</scope>
    <source>
        <strain evidence="2 3">CGMCC 1.3239</strain>
    </source>
</reference>
<dbReference type="RefSeq" id="WP_379780441.1">
    <property type="nucleotide sequence ID" value="NZ_JBHSWW010000064.1"/>
</dbReference>
<protein>
    <submittedName>
        <fullName evidence="2">Uncharacterized protein</fullName>
    </submittedName>
</protein>
<proteinExistence type="predicted"/>
<dbReference type="EMBL" id="JBHSWW010000064">
    <property type="protein sequence ID" value="MFC6753114.1"/>
    <property type="molecule type" value="Genomic_DNA"/>
</dbReference>
<comment type="caution">
    <text evidence="2">The sequence shown here is derived from an EMBL/GenBank/DDBJ whole genome shotgun (WGS) entry which is preliminary data.</text>
</comment>
<feature type="transmembrane region" description="Helical" evidence="1">
    <location>
        <begin position="110"/>
        <end position="130"/>
    </location>
</feature>
<evidence type="ECO:0000313" key="3">
    <source>
        <dbReference type="Proteomes" id="UP001596442"/>
    </source>
</evidence>
<gene>
    <name evidence="2" type="ORF">ACFQEU_06495</name>
</gene>
<accession>A0ABD5S9Q7</accession>
<name>A0ABD5S9Q7_9EURY</name>
<keyword evidence="1" id="KW-0812">Transmembrane</keyword>
<evidence type="ECO:0000256" key="1">
    <source>
        <dbReference type="SAM" id="Phobius"/>
    </source>
</evidence>
<dbReference type="AlphaFoldDB" id="A0ABD5S9Q7"/>
<keyword evidence="1" id="KW-1133">Transmembrane helix</keyword>
<feature type="transmembrane region" description="Helical" evidence="1">
    <location>
        <begin position="82"/>
        <end position="104"/>
    </location>
</feature>
<keyword evidence="3" id="KW-1185">Reference proteome</keyword>
<evidence type="ECO:0000313" key="2">
    <source>
        <dbReference type="EMBL" id="MFC6753114.1"/>
    </source>
</evidence>
<dbReference type="Proteomes" id="UP001596442">
    <property type="component" value="Unassembled WGS sequence"/>
</dbReference>
<keyword evidence="1" id="KW-0472">Membrane</keyword>
<feature type="transmembrane region" description="Helical" evidence="1">
    <location>
        <begin position="42"/>
        <end position="61"/>
    </location>
</feature>
<sequence length="132" mass="13141">MSTEPADTGLRRINNRSKAAAVLGTLAAFGVGFLAIGEIQFVSVAAIAVGIGVRFGSIWVGTRVVADVASSDISEEATAGPYHHGAAGIALAVGGVVALVGRFVGGDVTLVAVVATIVAVGGFLLLSRLLPE</sequence>